<feature type="compositionally biased region" description="Polar residues" evidence="9">
    <location>
        <begin position="75"/>
        <end position="95"/>
    </location>
</feature>
<reference evidence="11" key="1">
    <citation type="submission" date="2025-08" db="UniProtKB">
        <authorList>
            <consortium name="Ensembl"/>
        </authorList>
    </citation>
    <scope>IDENTIFICATION</scope>
</reference>
<keyword evidence="4" id="KW-0238">DNA-binding</keyword>
<evidence type="ECO:0000256" key="7">
    <source>
        <dbReference type="ARBA" id="ARBA00023268"/>
    </source>
</evidence>
<dbReference type="GO" id="GO:0005634">
    <property type="term" value="C:nucleus"/>
    <property type="evidence" value="ECO:0007669"/>
    <property type="project" value="TreeGrafter"/>
</dbReference>
<dbReference type="GO" id="GO:0140078">
    <property type="term" value="F:class I DNA-(apurinic or apyrimidinic site) endonuclease activity"/>
    <property type="evidence" value="ECO:0007669"/>
    <property type="project" value="UniProtKB-EC"/>
</dbReference>
<evidence type="ECO:0000256" key="9">
    <source>
        <dbReference type="SAM" id="MobiDB-lite"/>
    </source>
</evidence>
<sequence length="341" mass="37731">MMISTFPSAVMPEGPSLRRWQELIVDYWGEWVERVAGSTKQIASRSLVGRVLRSSQVHGKRLFIEFETPKATPLSEASSSPKSLPQATSDGSFEQTEVGRISDCGDVVGGATSSREGEETESEINVVRRGGSHWLQFHFGMYGSVRRDALARATHANKRGDWKDPSPRLVLHFGASQFLAFYNCRIIWLQGEPHVAPATDILSTDFDPRRAATVLARPAPLAHTLLNQNCFAGLGNIIKNEALFAAKVNPLSFGSALPQSHVLSLVQEVLRIAQTWKDGMDAGTGFQGFYQVYKRSHCPLGHQLLREDLGPPHGLQRPTWWCPECQPLVSKQASLSQEEEV</sequence>
<dbReference type="SMART" id="SM01232">
    <property type="entry name" value="H2TH"/>
    <property type="match status" value="1"/>
</dbReference>
<keyword evidence="8" id="KW-0326">Glycosidase</keyword>
<dbReference type="InterPro" id="IPR012319">
    <property type="entry name" value="FPG_cat"/>
</dbReference>
<name>A0A8C4WX37_EPTBU</name>
<evidence type="ECO:0000256" key="6">
    <source>
        <dbReference type="ARBA" id="ARBA00023239"/>
    </source>
</evidence>
<evidence type="ECO:0000256" key="8">
    <source>
        <dbReference type="ARBA" id="ARBA00023295"/>
    </source>
</evidence>
<reference evidence="11" key="2">
    <citation type="submission" date="2025-09" db="UniProtKB">
        <authorList>
            <consortium name="Ensembl"/>
        </authorList>
    </citation>
    <scope>IDENTIFICATION</scope>
</reference>
<keyword evidence="12" id="KW-1185">Reference proteome</keyword>
<accession>A0A8C4WX37</accession>
<keyword evidence="6" id="KW-0456">Lyase</keyword>
<proteinExistence type="predicted"/>
<dbReference type="GO" id="GO:0019104">
    <property type="term" value="F:DNA N-glycosylase activity"/>
    <property type="evidence" value="ECO:0007669"/>
    <property type="project" value="InterPro"/>
</dbReference>
<evidence type="ECO:0000256" key="1">
    <source>
        <dbReference type="ARBA" id="ARBA00012720"/>
    </source>
</evidence>
<feature type="region of interest" description="Disordered" evidence="9">
    <location>
        <begin position="73"/>
        <end position="125"/>
    </location>
</feature>
<keyword evidence="2" id="KW-0227">DNA damage</keyword>
<evidence type="ECO:0000313" key="11">
    <source>
        <dbReference type="Ensembl" id="ENSEBUP00000017177.1"/>
    </source>
</evidence>
<dbReference type="OMA" id="LTWWCPH"/>
<dbReference type="Ensembl" id="ENSEBUT00000017753.1">
    <property type="protein sequence ID" value="ENSEBUP00000017177.1"/>
    <property type="gene ID" value="ENSEBUG00000010742.1"/>
</dbReference>
<dbReference type="SUPFAM" id="SSF46946">
    <property type="entry name" value="S13-like H2TH domain"/>
    <property type="match status" value="1"/>
</dbReference>
<protein>
    <recommendedName>
        <fullName evidence="1">DNA-(apurinic or apyrimidinic site) lyase</fullName>
        <ecNumber evidence="1">4.2.99.18</ecNumber>
    </recommendedName>
</protein>
<dbReference type="SMART" id="SM00898">
    <property type="entry name" value="Fapy_DNA_glyco"/>
    <property type="match status" value="1"/>
</dbReference>
<evidence type="ECO:0000256" key="5">
    <source>
        <dbReference type="ARBA" id="ARBA00023204"/>
    </source>
</evidence>
<dbReference type="AlphaFoldDB" id="A0A8C4WX37"/>
<keyword evidence="5" id="KW-0234">DNA repair</keyword>
<dbReference type="GeneTree" id="ENSGT00940000153230"/>
<evidence type="ECO:0000256" key="3">
    <source>
        <dbReference type="ARBA" id="ARBA00022801"/>
    </source>
</evidence>
<evidence type="ECO:0000313" key="12">
    <source>
        <dbReference type="Proteomes" id="UP000694388"/>
    </source>
</evidence>
<dbReference type="GO" id="GO:0006284">
    <property type="term" value="P:base-excision repair"/>
    <property type="evidence" value="ECO:0007669"/>
    <property type="project" value="InterPro"/>
</dbReference>
<dbReference type="Gene3D" id="1.10.8.50">
    <property type="match status" value="1"/>
</dbReference>
<dbReference type="PANTHER" id="PTHR22993">
    <property type="entry name" value="FORMAMIDOPYRIMIDINE-DNA GLYCOSYLASE"/>
    <property type="match status" value="1"/>
</dbReference>
<keyword evidence="7" id="KW-0511">Multifunctional enzyme</keyword>
<dbReference type="InterPro" id="IPR010979">
    <property type="entry name" value="Ribosomal_uS13-like_H2TH"/>
</dbReference>
<dbReference type="PROSITE" id="PS51068">
    <property type="entry name" value="FPG_CAT"/>
    <property type="match status" value="1"/>
</dbReference>
<dbReference type="GO" id="GO:0008270">
    <property type="term" value="F:zinc ion binding"/>
    <property type="evidence" value="ECO:0007669"/>
    <property type="project" value="InterPro"/>
</dbReference>
<dbReference type="EC" id="4.2.99.18" evidence="1"/>
<organism evidence="11 12">
    <name type="scientific">Eptatretus burgeri</name>
    <name type="common">Inshore hagfish</name>
    <dbReference type="NCBI Taxonomy" id="7764"/>
    <lineage>
        <taxon>Eukaryota</taxon>
        <taxon>Metazoa</taxon>
        <taxon>Chordata</taxon>
        <taxon>Craniata</taxon>
        <taxon>Vertebrata</taxon>
        <taxon>Cyclostomata</taxon>
        <taxon>Myxini</taxon>
        <taxon>Myxiniformes</taxon>
        <taxon>Myxinidae</taxon>
        <taxon>Eptatretinae</taxon>
        <taxon>Eptatretus</taxon>
    </lineage>
</organism>
<dbReference type="Proteomes" id="UP000694388">
    <property type="component" value="Unplaced"/>
</dbReference>
<dbReference type="GO" id="GO:0003684">
    <property type="term" value="F:damaged DNA binding"/>
    <property type="evidence" value="ECO:0007669"/>
    <property type="project" value="InterPro"/>
</dbReference>
<dbReference type="Pfam" id="PF06831">
    <property type="entry name" value="H2TH"/>
    <property type="match status" value="1"/>
</dbReference>
<keyword evidence="3" id="KW-0378">Hydrolase</keyword>
<evidence type="ECO:0000256" key="4">
    <source>
        <dbReference type="ARBA" id="ARBA00023125"/>
    </source>
</evidence>
<evidence type="ECO:0000256" key="2">
    <source>
        <dbReference type="ARBA" id="ARBA00022763"/>
    </source>
</evidence>
<dbReference type="InterPro" id="IPR015886">
    <property type="entry name" value="H2TH_FPG"/>
</dbReference>
<feature type="domain" description="Formamidopyrimidine-DNA glycosylase catalytic" evidence="10">
    <location>
        <begin position="12"/>
        <end position="160"/>
    </location>
</feature>
<dbReference type="PANTHER" id="PTHR22993:SF29">
    <property type="entry name" value="ENDONUCLEASE 8-LIKE 2"/>
    <property type="match status" value="1"/>
</dbReference>
<evidence type="ECO:0000259" key="10">
    <source>
        <dbReference type="PROSITE" id="PS51068"/>
    </source>
</evidence>